<reference evidence="1 2" key="1">
    <citation type="journal article" date="2013" name="Curr. Biol.">
        <title>The Genome of the Foraminiferan Reticulomyxa filosa.</title>
        <authorList>
            <person name="Glockner G."/>
            <person name="Hulsmann N."/>
            <person name="Schleicher M."/>
            <person name="Noegel A.A."/>
            <person name="Eichinger L."/>
            <person name="Gallinger C."/>
            <person name="Pawlowski J."/>
            <person name="Sierra R."/>
            <person name="Euteneuer U."/>
            <person name="Pillet L."/>
            <person name="Moustafa A."/>
            <person name="Platzer M."/>
            <person name="Groth M."/>
            <person name="Szafranski K."/>
            <person name="Schliwa M."/>
        </authorList>
    </citation>
    <scope>NUCLEOTIDE SEQUENCE [LARGE SCALE GENOMIC DNA]</scope>
</reference>
<organism evidence="1 2">
    <name type="scientific">Reticulomyxa filosa</name>
    <dbReference type="NCBI Taxonomy" id="46433"/>
    <lineage>
        <taxon>Eukaryota</taxon>
        <taxon>Sar</taxon>
        <taxon>Rhizaria</taxon>
        <taxon>Retaria</taxon>
        <taxon>Foraminifera</taxon>
        <taxon>Monothalamids</taxon>
        <taxon>Reticulomyxidae</taxon>
        <taxon>Reticulomyxa</taxon>
    </lineage>
</organism>
<proteinExistence type="predicted"/>
<comment type="caution">
    <text evidence="1">The sequence shown here is derived from an EMBL/GenBank/DDBJ whole genome shotgun (WGS) entry which is preliminary data.</text>
</comment>
<gene>
    <name evidence="1" type="ORF">RFI_38487</name>
</gene>
<accession>X6LCC7</accession>
<name>X6LCC7_RETFI</name>
<dbReference type="AlphaFoldDB" id="X6LCC7"/>
<protein>
    <submittedName>
        <fullName evidence="1">Uncharacterized protein</fullName>
    </submittedName>
</protein>
<sequence length="102" mass="11753">MSKEDLVAPAYEVEGDNKVEAVAQVLSRKELSDLDFKLRLEKENSELTIQVKNKKNKRFFGRTFTQKELIEIGFHPKQTLHKIMEVLQSCFNKSNATVVRIG</sequence>
<keyword evidence="2" id="KW-1185">Reference proteome</keyword>
<evidence type="ECO:0000313" key="1">
    <source>
        <dbReference type="EMBL" id="ETN99000.1"/>
    </source>
</evidence>
<dbReference type="Proteomes" id="UP000023152">
    <property type="component" value="Unassembled WGS sequence"/>
</dbReference>
<dbReference type="EMBL" id="ASPP01045193">
    <property type="protein sequence ID" value="ETN99000.1"/>
    <property type="molecule type" value="Genomic_DNA"/>
</dbReference>
<evidence type="ECO:0000313" key="2">
    <source>
        <dbReference type="Proteomes" id="UP000023152"/>
    </source>
</evidence>